<evidence type="ECO:0000313" key="4">
    <source>
        <dbReference type="EMBL" id="SDM49140.1"/>
    </source>
</evidence>
<sequence length="188" mass="20688">MRLFKSIRQKKKGGSMNILVLNGSPRPNGNTSQLVKAFTEGATGSGHQVTTIDVCKKNIHGCLACEYCHTKGNGTCIQKDDFAEVAEVLRDSDMLVLASPIYYHNVTGQLKCTIDRFYAPVYPYKFPKLKKIAMILCSGDPDMYEGAKFSYQGDFLDFLNLEDMGVLTLAGSVTRSKLEEAKNLGASL</sequence>
<gene>
    <name evidence="4" type="ORF">SAMN05216544_0421</name>
</gene>
<protein>
    <submittedName>
        <fullName evidence="4">Multimeric flavodoxin WrbA</fullName>
    </submittedName>
</protein>
<dbReference type="InterPro" id="IPR051796">
    <property type="entry name" value="ISF_SsuE-like"/>
</dbReference>
<dbReference type="Gene3D" id="3.40.50.360">
    <property type="match status" value="1"/>
</dbReference>
<evidence type="ECO:0000256" key="1">
    <source>
        <dbReference type="ARBA" id="ARBA00022630"/>
    </source>
</evidence>
<evidence type="ECO:0000259" key="3">
    <source>
        <dbReference type="Pfam" id="PF03358"/>
    </source>
</evidence>
<dbReference type="EMBL" id="FNHZ01000001">
    <property type="protein sequence ID" value="SDM49140.1"/>
    <property type="molecule type" value="Genomic_DNA"/>
</dbReference>
<accession>A0A1G9TN62</accession>
<dbReference type="Pfam" id="PF03358">
    <property type="entry name" value="FMN_red"/>
    <property type="match status" value="1"/>
</dbReference>
<dbReference type="AlphaFoldDB" id="A0A1G9TN62"/>
<reference evidence="5" key="1">
    <citation type="submission" date="2016-10" db="EMBL/GenBank/DDBJ databases">
        <authorList>
            <person name="Varghese N."/>
            <person name="Submissions S."/>
        </authorList>
    </citation>
    <scope>NUCLEOTIDE SEQUENCE [LARGE SCALE GENOMIC DNA]</scope>
    <source>
        <strain evidence="5">M83</strain>
    </source>
</reference>
<name>A0A1G9TN62_9FIRM</name>
<proteinExistence type="predicted"/>
<feature type="domain" description="NADPH-dependent FMN reductase-like" evidence="3">
    <location>
        <begin position="16"/>
        <end position="140"/>
    </location>
</feature>
<dbReference type="InterPro" id="IPR029039">
    <property type="entry name" value="Flavoprotein-like_sf"/>
</dbReference>
<keyword evidence="1" id="KW-0285">Flavoprotein</keyword>
<dbReference type="PANTHER" id="PTHR43278">
    <property type="entry name" value="NAD(P)H-DEPENDENT FMN-CONTAINING OXIDOREDUCTASE YWQN-RELATED"/>
    <property type="match status" value="1"/>
</dbReference>
<dbReference type="PANTHER" id="PTHR43278:SF4">
    <property type="entry name" value="NAD(P)H-DEPENDENT FMN-CONTAINING OXIDOREDUCTASE YWQN-RELATED"/>
    <property type="match status" value="1"/>
</dbReference>
<organism evidence="4 5">
    <name type="scientific">Lachnospira pectinoschiza</name>
    <dbReference type="NCBI Taxonomy" id="28052"/>
    <lineage>
        <taxon>Bacteria</taxon>
        <taxon>Bacillati</taxon>
        <taxon>Bacillota</taxon>
        <taxon>Clostridia</taxon>
        <taxon>Lachnospirales</taxon>
        <taxon>Lachnospiraceae</taxon>
        <taxon>Lachnospira</taxon>
    </lineage>
</organism>
<dbReference type="Proteomes" id="UP000187651">
    <property type="component" value="Unassembled WGS sequence"/>
</dbReference>
<evidence type="ECO:0000256" key="2">
    <source>
        <dbReference type="ARBA" id="ARBA00022643"/>
    </source>
</evidence>
<dbReference type="GO" id="GO:0016491">
    <property type="term" value="F:oxidoreductase activity"/>
    <property type="evidence" value="ECO:0007669"/>
    <property type="project" value="InterPro"/>
</dbReference>
<dbReference type="InterPro" id="IPR005025">
    <property type="entry name" value="FMN_Rdtase-like_dom"/>
</dbReference>
<keyword evidence="2" id="KW-0288">FMN</keyword>
<keyword evidence="5" id="KW-1185">Reference proteome</keyword>
<evidence type="ECO:0000313" key="5">
    <source>
        <dbReference type="Proteomes" id="UP000187651"/>
    </source>
</evidence>
<dbReference type="SUPFAM" id="SSF52218">
    <property type="entry name" value="Flavoproteins"/>
    <property type="match status" value="1"/>
</dbReference>